<evidence type="ECO:0000313" key="1">
    <source>
        <dbReference type="EMBL" id="ETR68324.1"/>
    </source>
</evidence>
<comment type="caution">
    <text evidence="1">The sequence shown here is derived from an EMBL/GenBank/DDBJ whole genome shotgun (WGS) entry which is preliminary data.</text>
</comment>
<dbReference type="AlphaFoldDB" id="A0A1V1P0K3"/>
<proteinExistence type="predicted"/>
<dbReference type="InterPro" id="IPR016181">
    <property type="entry name" value="Acyl_CoA_acyltransferase"/>
</dbReference>
<organism evidence="1 2">
    <name type="scientific">Candidatus Magnetoglobus multicellularis str. Araruama</name>
    <dbReference type="NCBI Taxonomy" id="890399"/>
    <lineage>
        <taxon>Bacteria</taxon>
        <taxon>Pseudomonadati</taxon>
        <taxon>Thermodesulfobacteriota</taxon>
        <taxon>Desulfobacteria</taxon>
        <taxon>Desulfobacterales</taxon>
        <taxon>Desulfobacteraceae</taxon>
        <taxon>Candidatus Magnetoglobus</taxon>
    </lineage>
</organism>
<dbReference type="Gene3D" id="3.40.630.30">
    <property type="match status" value="1"/>
</dbReference>
<sequence length="205" mass="23892">MEFKTLHIDLTRPEDHLFKDCAKNTRYEINRLFNKDKLNCLIAMEPNIEMINTFASFYNTFAVSKGLSKCNIQKIERLAEKNGIVFSVVQNHNMKAICYHAYIVNGVRARLLHSVSQFRDIKDNAERNLIGRANRGLHWFDMKHFKSDGYKIYDMGGLADLDLNPNMKNINKFKKDFGGKEIIEYNVYLPNSILGRFATYLLLKK</sequence>
<evidence type="ECO:0000313" key="2">
    <source>
        <dbReference type="Proteomes" id="UP000189670"/>
    </source>
</evidence>
<dbReference type="SUPFAM" id="SSF55729">
    <property type="entry name" value="Acyl-CoA N-acyltransferases (Nat)"/>
    <property type="match status" value="1"/>
</dbReference>
<dbReference type="EMBL" id="ATBP01000996">
    <property type="protein sequence ID" value="ETR68324.1"/>
    <property type="molecule type" value="Genomic_DNA"/>
</dbReference>
<protein>
    <recommendedName>
        <fullName evidence="3">BioF2-like acetyltransferase domain-containing protein</fullName>
    </recommendedName>
</protein>
<evidence type="ECO:0008006" key="3">
    <source>
        <dbReference type="Google" id="ProtNLM"/>
    </source>
</evidence>
<dbReference type="Proteomes" id="UP000189670">
    <property type="component" value="Unassembled WGS sequence"/>
</dbReference>
<accession>A0A1V1P0K3</accession>
<gene>
    <name evidence="1" type="ORF">OMM_04633</name>
</gene>
<name>A0A1V1P0K3_9BACT</name>
<reference evidence="2" key="1">
    <citation type="submission" date="2012-11" db="EMBL/GenBank/DDBJ databases">
        <authorList>
            <person name="Lucero-Rivera Y.E."/>
            <person name="Tovar-Ramirez D."/>
        </authorList>
    </citation>
    <scope>NUCLEOTIDE SEQUENCE [LARGE SCALE GENOMIC DNA]</scope>
    <source>
        <strain evidence="2">Araruama</strain>
    </source>
</reference>